<organism evidence="1 2">
    <name type="scientific">Bionectria ochroleuca</name>
    <name type="common">Gliocladium roseum</name>
    <dbReference type="NCBI Taxonomy" id="29856"/>
    <lineage>
        <taxon>Eukaryota</taxon>
        <taxon>Fungi</taxon>
        <taxon>Dikarya</taxon>
        <taxon>Ascomycota</taxon>
        <taxon>Pezizomycotina</taxon>
        <taxon>Sordariomycetes</taxon>
        <taxon>Hypocreomycetidae</taxon>
        <taxon>Hypocreales</taxon>
        <taxon>Bionectriaceae</taxon>
        <taxon>Clonostachys</taxon>
    </lineage>
</organism>
<gene>
    <name evidence="1" type="ORF">CLO192961_LOCUS158648</name>
</gene>
<sequence>MPTVSDELITANFRAIDTRQTANLKYHRIIDDALFDASLPDASAKGAQIAERIQQEFTSLPDLSKINREFYQLMLILMSCTFVFPPDHHFQNVLLQAFEHLRELPGPHPEAQFRDLHNMQIYLQDFWADN</sequence>
<dbReference type="EMBL" id="CABFNS010000731">
    <property type="protein sequence ID" value="VUC25171.1"/>
    <property type="molecule type" value="Genomic_DNA"/>
</dbReference>
<accession>A0ABY6U341</accession>
<dbReference type="Proteomes" id="UP000766486">
    <property type="component" value="Unassembled WGS sequence"/>
</dbReference>
<keyword evidence="2" id="KW-1185">Reference proteome</keyword>
<name>A0ABY6U341_BIOOC</name>
<evidence type="ECO:0000313" key="1">
    <source>
        <dbReference type="EMBL" id="VUC25171.1"/>
    </source>
</evidence>
<comment type="caution">
    <text evidence="1">The sequence shown here is derived from an EMBL/GenBank/DDBJ whole genome shotgun (WGS) entry which is preliminary data.</text>
</comment>
<evidence type="ECO:0000313" key="2">
    <source>
        <dbReference type="Proteomes" id="UP000766486"/>
    </source>
</evidence>
<reference evidence="1 2" key="1">
    <citation type="submission" date="2019-06" db="EMBL/GenBank/DDBJ databases">
        <authorList>
            <person name="Broberg M."/>
        </authorList>
    </citation>
    <scope>NUCLEOTIDE SEQUENCE [LARGE SCALE GENOMIC DNA]</scope>
</reference>
<protein>
    <submittedName>
        <fullName evidence="1">Uncharacterized protein</fullName>
    </submittedName>
</protein>
<proteinExistence type="predicted"/>